<evidence type="ECO:0000256" key="1">
    <source>
        <dbReference type="SAM" id="Phobius"/>
    </source>
</evidence>
<dbReference type="EMBL" id="BTRK01000006">
    <property type="protein sequence ID" value="GMR60202.1"/>
    <property type="molecule type" value="Genomic_DNA"/>
</dbReference>
<evidence type="ECO:0000313" key="3">
    <source>
        <dbReference type="Proteomes" id="UP001328107"/>
    </source>
</evidence>
<keyword evidence="1" id="KW-0472">Membrane</keyword>
<keyword evidence="1" id="KW-1133">Transmembrane helix</keyword>
<dbReference type="PANTHER" id="PTHR33444">
    <property type="entry name" value="SI:DKEY-19B23.12-RELATED"/>
    <property type="match status" value="1"/>
</dbReference>
<evidence type="ECO:0008006" key="4">
    <source>
        <dbReference type="Google" id="ProtNLM"/>
    </source>
</evidence>
<dbReference type="InterPro" id="IPR040350">
    <property type="entry name" value="TMEM272"/>
</dbReference>
<dbReference type="Proteomes" id="UP001328107">
    <property type="component" value="Unassembled WGS sequence"/>
</dbReference>
<feature type="non-terminal residue" evidence="2">
    <location>
        <position position="1"/>
    </location>
</feature>
<feature type="transmembrane region" description="Helical" evidence="1">
    <location>
        <begin position="104"/>
        <end position="124"/>
    </location>
</feature>
<keyword evidence="1" id="KW-0812">Transmembrane</keyword>
<dbReference type="AlphaFoldDB" id="A0AAN5DDI0"/>
<organism evidence="2 3">
    <name type="scientific">Pristionchus mayeri</name>
    <dbReference type="NCBI Taxonomy" id="1317129"/>
    <lineage>
        <taxon>Eukaryota</taxon>
        <taxon>Metazoa</taxon>
        <taxon>Ecdysozoa</taxon>
        <taxon>Nematoda</taxon>
        <taxon>Chromadorea</taxon>
        <taxon>Rhabditida</taxon>
        <taxon>Rhabditina</taxon>
        <taxon>Diplogasteromorpha</taxon>
        <taxon>Diplogasteroidea</taxon>
        <taxon>Neodiplogasteridae</taxon>
        <taxon>Pristionchus</taxon>
    </lineage>
</organism>
<accession>A0AAN5DDI0</accession>
<name>A0AAN5DDI0_9BILA</name>
<feature type="transmembrane region" description="Helical" evidence="1">
    <location>
        <begin position="73"/>
        <end position="92"/>
    </location>
</feature>
<proteinExistence type="predicted"/>
<comment type="caution">
    <text evidence="2">The sequence shown here is derived from an EMBL/GenBank/DDBJ whole genome shotgun (WGS) entry which is preliminary data.</text>
</comment>
<feature type="transmembrane region" description="Helical" evidence="1">
    <location>
        <begin position="176"/>
        <end position="205"/>
    </location>
</feature>
<reference evidence="3" key="1">
    <citation type="submission" date="2022-10" db="EMBL/GenBank/DDBJ databases">
        <title>Genome assembly of Pristionchus species.</title>
        <authorList>
            <person name="Yoshida K."/>
            <person name="Sommer R.J."/>
        </authorList>
    </citation>
    <scope>NUCLEOTIDE SEQUENCE [LARGE SCALE GENOMIC DNA]</scope>
    <source>
        <strain evidence="3">RS5460</strain>
    </source>
</reference>
<keyword evidence="3" id="KW-1185">Reference proteome</keyword>
<protein>
    <recommendedName>
        <fullName evidence="4">Transmembrane protein</fullName>
    </recommendedName>
</protein>
<feature type="transmembrane region" description="Helical" evidence="1">
    <location>
        <begin position="131"/>
        <end position="156"/>
    </location>
</feature>
<dbReference type="PANTHER" id="PTHR33444:SF7">
    <property type="entry name" value="TRANSMEMBRANE PROTEIN 272"/>
    <property type="match status" value="1"/>
</dbReference>
<evidence type="ECO:0000313" key="2">
    <source>
        <dbReference type="EMBL" id="GMR60202.1"/>
    </source>
</evidence>
<sequence>SACFSLPQYFSPSHLSKYSAMSAKMSYHETMQQAQLVEMEMDSRLDTSRASTSFRPPSKASQRVRKCVNSRPSIASVVLQSIIPMISLAIAITNIRRCAAQPTLPIWLICYSLIHITVAALRLVAHFKNILALRIAEGIVGLLAVVCVFIGIGLVSWKWNSVTFDEIVLDQFCDPWLWRISIIHALIGTLILSCVPLCCLCCLAADHFCTDWEETKLSRFARGTRV</sequence>
<gene>
    <name evidence="2" type="ORF">PMAYCL1PPCAC_30397</name>
</gene>